<feature type="signal peptide" evidence="1">
    <location>
        <begin position="1"/>
        <end position="25"/>
    </location>
</feature>
<dbReference type="Gene3D" id="3.40.390.10">
    <property type="entry name" value="Collagenase (Catalytic Domain)"/>
    <property type="match status" value="1"/>
</dbReference>
<sequence>MKKIVGLSLAFVSVISITIPSSTFAANHYDTFGGRLTGGVGNWGKSTQYYWIDSSASGESSRINSSMSAWVHTGKIVSTPISFRNTSNKPSSVIDIYKGNYYPRSSGILGETKFYRSGSQIDPSSNYSWAKIQLNSSSFDSLNTYHKSGTIAHEMGHAFGLAHNNYEGDSIMCQFGSGRTVNTPDSGSLYGINSLY</sequence>
<keyword evidence="1" id="KW-0732">Signal</keyword>
<dbReference type="RefSeq" id="WP_016105154.1">
    <property type="nucleotide sequence ID" value="NZ_FMAK01000034.1"/>
</dbReference>
<dbReference type="InterPro" id="IPR024079">
    <property type="entry name" value="MetalloPept_cat_dom_sf"/>
</dbReference>
<evidence type="ECO:0000256" key="1">
    <source>
        <dbReference type="SAM" id="SignalP"/>
    </source>
</evidence>
<proteinExistence type="predicted"/>
<feature type="chain" id="PRO_5009233768" description="Peptidase M10 metallopeptidase domain-containing protein" evidence="1">
    <location>
        <begin position="26"/>
        <end position="196"/>
    </location>
</feature>
<dbReference type="GO" id="GO:0008237">
    <property type="term" value="F:metallopeptidase activity"/>
    <property type="evidence" value="ECO:0007669"/>
    <property type="project" value="InterPro"/>
</dbReference>
<dbReference type="AlphaFoldDB" id="A0A1G4EL49"/>
<dbReference type="Proteomes" id="UP000195696">
    <property type="component" value="Unassembled WGS sequence"/>
</dbReference>
<name>A0A1G4EL49_BACMY</name>
<evidence type="ECO:0008006" key="4">
    <source>
        <dbReference type="Google" id="ProtNLM"/>
    </source>
</evidence>
<reference evidence="2 3" key="1">
    <citation type="submission" date="2016-08" db="EMBL/GenBank/DDBJ databases">
        <authorList>
            <person name="Seilhamer J.J."/>
        </authorList>
    </citation>
    <scope>NUCLEOTIDE SEQUENCE [LARGE SCALE GENOMIC DNA]</scope>
    <source>
        <strain evidence="2 3">SDA_GO95</strain>
    </source>
</reference>
<evidence type="ECO:0000313" key="3">
    <source>
        <dbReference type="Proteomes" id="UP000195696"/>
    </source>
</evidence>
<organism evidence="2 3">
    <name type="scientific">Bacillus mycoides</name>
    <dbReference type="NCBI Taxonomy" id="1405"/>
    <lineage>
        <taxon>Bacteria</taxon>
        <taxon>Bacillati</taxon>
        <taxon>Bacillota</taxon>
        <taxon>Bacilli</taxon>
        <taxon>Bacillales</taxon>
        <taxon>Bacillaceae</taxon>
        <taxon>Bacillus</taxon>
        <taxon>Bacillus cereus group</taxon>
    </lineage>
</organism>
<evidence type="ECO:0000313" key="2">
    <source>
        <dbReference type="EMBL" id="SCB68644.1"/>
    </source>
</evidence>
<gene>
    <name evidence="2" type="ORF">BWGO95_02788</name>
</gene>
<dbReference type="SUPFAM" id="SSF55486">
    <property type="entry name" value="Metalloproteases ('zincins'), catalytic domain"/>
    <property type="match status" value="1"/>
</dbReference>
<dbReference type="EMBL" id="FMAK01000034">
    <property type="protein sequence ID" value="SCB68644.1"/>
    <property type="molecule type" value="Genomic_DNA"/>
</dbReference>
<accession>A0A1G4EL49</accession>
<protein>
    <recommendedName>
        <fullName evidence="4">Peptidase M10 metallopeptidase domain-containing protein</fullName>
    </recommendedName>
</protein>